<accession>A0A369J317</accession>
<proteinExistence type="predicted"/>
<reference evidence="1" key="1">
    <citation type="submission" date="2018-04" db="EMBL/GenBank/DDBJ databases">
        <title>Whole genome sequencing of Hypsizygus marmoreus.</title>
        <authorList>
            <person name="Choi I.-G."/>
            <person name="Min B."/>
            <person name="Kim J.-G."/>
            <person name="Kim S."/>
            <person name="Oh Y.-L."/>
            <person name="Kong W.-S."/>
            <person name="Park H."/>
            <person name="Jeong J."/>
            <person name="Song E.-S."/>
        </authorList>
    </citation>
    <scope>NUCLEOTIDE SEQUENCE [LARGE SCALE GENOMIC DNA]</scope>
    <source>
        <strain evidence="1">51987-8</strain>
    </source>
</reference>
<comment type="caution">
    <text evidence="1">The sequence shown here is derived from an EMBL/GenBank/DDBJ whole genome shotgun (WGS) entry which is preliminary data.</text>
</comment>
<protein>
    <submittedName>
        <fullName evidence="1">Uncharacterized protein</fullName>
    </submittedName>
</protein>
<dbReference type="EMBL" id="LUEZ02000124">
    <property type="protein sequence ID" value="RDB16378.1"/>
    <property type="molecule type" value="Genomic_DNA"/>
</dbReference>
<dbReference type="AlphaFoldDB" id="A0A369J317"/>
<organism evidence="1 2">
    <name type="scientific">Hypsizygus marmoreus</name>
    <name type="common">White beech mushroom</name>
    <name type="synonym">Agaricus marmoreus</name>
    <dbReference type="NCBI Taxonomy" id="39966"/>
    <lineage>
        <taxon>Eukaryota</taxon>
        <taxon>Fungi</taxon>
        <taxon>Dikarya</taxon>
        <taxon>Basidiomycota</taxon>
        <taxon>Agaricomycotina</taxon>
        <taxon>Agaricomycetes</taxon>
        <taxon>Agaricomycetidae</taxon>
        <taxon>Agaricales</taxon>
        <taxon>Tricholomatineae</taxon>
        <taxon>Lyophyllaceae</taxon>
        <taxon>Hypsizygus</taxon>
    </lineage>
</organism>
<evidence type="ECO:0000313" key="2">
    <source>
        <dbReference type="Proteomes" id="UP000076154"/>
    </source>
</evidence>
<dbReference type="Proteomes" id="UP000076154">
    <property type="component" value="Unassembled WGS sequence"/>
</dbReference>
<gene>
    <name evidence="1" type="ORF">Hypma_002888</name>
</gene>
<name>A0A369J317_HYPMA</name>
<evidence type="ECO:0000313" key="1">
    <source>
        <dbReference type="EMBL" id="RDB16378.1"/>
    </source>
</evidence>
<dbReference type="InParanoid" id="A0A369J317"/>
<keyword evidence="2" id="KW-1185">Reference proteome</keyword>
<sequence>MPFADLSPHRMEYTAFYFASLDPSHASNWFLRLQQLVPGLISLYKPSTSSGGHQAEAPGKVDQGLGSILLKIPCTNCGTAPEDKTSAISSLSSSPRLTSLPSPASRHPAIQIIIADSRPGIVFSNCILTPPTPPECTVLQHRKFFGDTCYGINGVFALPAANQSPSRAILKSTPYLRFFRYLTSSSTSTSICTARFVKYHTSAHYLSIRPTVPALQRAHDQTSFCSEVPQGHTLLVA</sequence>